<name>A0AAU9P7T9_9ASTR</name>
<reference evidence="2 3" key="1">
    <citation type="submission" date="2022-01" db="EMBL/GenBank/DDBJ databases">
        <authorList>
            <person name="Xiong W."/>
            <person name="Schranz E."/>
        </authorList>
    </citation>
    <scope>NUCLEOTIDE SEQUENCE [LARGE SCALE GENOMIC DNA]</scope>
</reference>
<comment type="similarity">
    <text evidence="1">Belongs to the LOR family.</text>
</comment>
<dbReference type="InterPro" id="IPR038595">
    <property type="entry name" value="LOR_sf"/>
</dbReference>
<dbReference type="InterPro" id="IPR025659">
    <property type="entry name" value="Tubby-like_C"/>
</dbReference>
<dbReference type="InterPro" id="IPR007612">
    <property type="entry name" value="LOR"/>
</dbReference>
<dbReference type="SUPFAM" id="SSF54518">
    <property type="entry name" value="Tubby C-terminal domain-like"/>
    <property type="match status" value="1"/>
</dbReference>
<gene>
    <name evidence="2" type="ORF">LVIROSA_LOCUS31749</name>
</gene>
<keyword evidence="3" id="KW-1185">Reference proteome</keyword>
<comment type="caution">
    <text evidence="2">The sequence shown here is derived from an EMBL/GenBank/DDBJ whole genome shotgun (WGS) entry which is preliminary data.</text>
</comment>
<organism evidence="2 3">
    <name type="scientific">Lactuca virosa</name>
    <dbReference type="NCBI Taxonomy" id="75947"/>
    <lineage>
        <taxon>Eukaryota</taxon>
        <taxon>Viridiplantae</taxon>
        <taxon>Streptophyta</taxon>
        <taxon>Embryophyta</taxon>
        <taxon>Tracheophyta</taxon>
        <taxon>Spermatophyta</taxon>
        <taxon>Magnoliopsida</taxon>
        <taxon>eudicotyledons</taxon>
        <taxon>Gunneridae</taxon>
        <taxon>Pentapetalae</taxon>
        <taxon>asterids</taxon>
        <taxon>campanulids</taxon>
        <taxon>Asterales</taxon>
        <taxon>Asteraceae</taxon>
        <taxon>Cichorioideae</taxon>
        <taxon>Cichorieae</taxon>
        <taxon>Lactucinae</taxon>
        <taxon>Lactuca</taxon>
    </lineage>
</organism>
<proteinExistence type="inferred from homology"/>
<evidence type="ECO:0000313" key="2">
    <source>
        <dbReference type="EMBL" id="CAH1446027.1"/>
    </source>
</evidence>
<dbReference type="AlphaFoldDB" id="A0AAU9P7T9"/>
<dbReference type="EMBL" id="CAKMRJ010005523">
    <property type="protein sequence ID" value="CAH1446027.1"/>
    <property type="molecule type" value="Genomic_DNA"/>
</dbReference>
<sequence length="125" mass="13889">MYMAPIAVVSRRYLAPCPVNLTIVREVLSLVDGNFAVTNGNGDVVFKVQGKVSPLRRRVLSMLLRQLVTRSWTIYAGDTTTIVAQVNPIFILTQILHDFMKILERGVDAQGDTNKALHLGKILLL</sequence>
<protein>
    <submittedName>
        <fullName evidence="2">Uncharacterized protein</fullName>
    </submittedName>
</protein>
<evidence type="ECO:0000313" key="3">
    <source>
        <dbReference type="Proteomes" id="UP001157418"/>
    </source>
</evidence>
<evidence type="ECO:0000256" key="1">
    <source>
        <dbReference type="ARBA" id="ARBA00005437"/>
    </source>
</evidence>
<dbReference type="Gene3D" id="2.40.160.200">
    <property type="entry name" value="LURP1-related"/>
    <property type="match status" value="1"/>
</dbReference>
<dbReference type="Proteomes" id="UP001157418">
    <property type="component" value="Unassembled WGS sequence"/>
</dbReference>
<dbReference type="Pfam" id="PF04525">
    <property type="entry name" value="LOR"/>
    <property type="match status" value="1"/>
</dbReference>
<accession>A0AAU9P7T9</accession>